<evidence type="ECO:0000256" key="9">
    <source>
        <dbReference type="ARBA" id="ARBA00022902"/>
    </source>
</evidence>
<feature type="region of interest" description="Disordered" evidence="16">
    <location>
        <begin position="1557"/>
        <end position="1580"/>
    </location>
</feature>
<keyword evidence="6 18" id="KW-0732">Signal</keyword>
<dbReference type="Gene3D" id="1.10.506.10">
    <property type="entry name" value="GTPase Activation - p120gap, domain 1"/>
    <property type="match status" value="2"/>
</dbReference>
<dbReference type="EnsemblMetazoa" id="AALB010783-RA">
    <property type="protein sequence ID" value="AALB010783-PA"/>
    <property type="gene ID" value="AALB010783"/>
</dbReference>
<dbReference type="GO" id="GO:0008360">
    <property type="term" value="P:regulation of cell shape"/>
    <property type="evidence" value="ECO:0007669"/>
    <property type="project" value="TreeGrafter"/>
</dbReference>
<dbReference type="PROSITE" id="PS51004">
    <property type="entry name" value="SEMA"/>
    <property type="match status" value="1"/>
</dbReference>
<dbReference type="FunFam" id="1.10.506.10:FF:000027">
    <property type="entry name" value="Plexin A, isoform B"/>
    <property type="match status" value="1"/>
</dbReference>
<evidence type="ECO:0000313" key="20">
    <source>
        <dbReference type="Proteomes" id="UP000069272"/>
    </source>
</evidence>
<dbReference type="Pfam" id="PF24479">
    <property type="entry name" value="PSI_PlexinA-B"/>
    <property type="match status" value="1"/>
</dbReference>
<dbReference type="InterPro" id="IPR015943">
    <property type="entry name" value="WD40/YVTN_repeat-like_dom_sf"/>
</dbReference>
<keyword evidence="20" id="KW-1185">Reference proteome</keyword>
<dbReference type="InterPro" id="IPR041362">
    <property type="entry name" value="TIG2_plexin"/>
</dbReference>
<dbReference type="GO" id="GO:0002116">
    <property type="term" value="C:semaphorin receptor complex"/>
    <property type="evidence" value="ECO:0007669"/>
    <property type="project" value="TreeGrafter"/>
</dbReference>
<keyword evidence="11 17" id="KW-0472">Membrane</keyword>
<dbReference type="Pfam" id="PF20170">
    <property type="entry name" value="Plexin_RBD"/>
    <property type="match status" value="1"/>
</dbReference>
<dbReference type="FunFam" id="2.60.40.10:FF:001973">
    <property type="entry name" value="Plexin A4, B"/>
    <property type="match status" value="1"/>
</dbReference>
<dbReference type="PANTHER" id="PTHR22625">
    <property type="entry name" value="PLEXIN"/>
    <property type="match status" value="1"/>
</dbReference>
<reference evidence="19" key="2">
    <citation type="submission" date="2022-08" db="UniProtKB">
        <authorList>
            <consortium name="EnsemblMetazoa"/>
        </authorList>
    </citation>
    <scope>IDENTIFICATION</scope>
    <source>
        <strain evidence="19">STECLA/ALBI9_A</strain>
    </source>
</reference>
<dbReference type="Pfam" id="PF01437">
    <property type="entry name" value="PSI"/>
    <property type="match status" value="1"/>
</dbReference>
<dbReference type="GO" id="GO:0120025">
    <property type="term" value="C:plasma membrane bounded cell projection"/>
    <property type="evidence" value="ECO:0007669"/>
    <property type="project" value="UniProtKB-ARBA"/>
</dbReference>
<name>A0A182FW48_ANOAL</name>
<dbReference type="SMART" id="SM00429">
    <property type="entry name" value="IPT"/>
    <property type="match status" value="4"/>
</dbReference>
<dbReference type="GO" id="GO:0008045">
    <property type="term" value="P:motor neuron axon guidance"/>
    <property type="evidence" value="ECO:0007669"/>
    <property type="project" value="TreeGrafter"/>
</dbReference>
<dbReference type="InterPro" id="IPR041019">
    <property type="entry name" value="TIG1_plexin"/>
</dbReference>
<dbReference type="CDD" id="cd11236">
    <property type="entry name" value="Sema_plexin_like"/>
    <property type="match status" value="1"/>
</dbReference>
<evidence type="ECO:0000256" key="18">
    <source>
        <dbReference type="SAM" id="SignalP"/>
    </source>
</evidence>
<dbReference type="FunFam" id="2.60.40.10:FF:000203">
    <property type="entry name" value="Plexin B2"/>
    <property type="match status" value="1"/>
</dbReference>
<feature type="compositionally biased region" description="Low complexity" evidence="16">
    <location>
        <begin position="1861"/>
        <end position="1875"/>
    </location>
</feature>
<dbReference type="Pfam" id="PF18020">
    <property type="entry name" value="TIG_2"/>
    <property type="match status" value="1"/>
</dbReference>
<dbReference type="InterPro" id="IPR008936">
    <property type="entry name" value="Rho_GTPase_activation_prot"/>
</dbReference>
<comment type="similarity">
    <text evidence="2">Belongs to the plexin family.</text>
</comment>
<feature type="region of interest" description="Disordered" evidence="16">
    <location>
        <begin position="1964"/>
        <end position="1984"/>
    </location>
</feature>
<evidence type="ECO:0000256" key="15">
    <source>
        <dbReference type="PROSITE-ProRule" id="PRU00352"/>
    </source>
</evidence>
<dbReference type="InterPro" id="IPR001627">
    <property type="entry name" value="Semap_dom"/>
</dbReference>
<evidence type="ECO:0000256" key="2">
    <source>
        <dbReference type="ARBA" id="ARBA00010297"/>
    </source>
</evidence>
<dbReference type="SUPFAM" id="SSF101912">
    <property type="entry name" value="Sema domain"/>
    <property type="match status" value="1"/>
</dbReference>
<dbReference type="Gene3D" id="2.130.10.10">
    <property type="entry name" value="YVTN repeat-like/Quinoprotein amine dehydrogenase"/>
    <property type="match status" value="1"/>
</dbReference>
<dbReference type="SUPFAM" id="SSF103575">
    <property type="entry name" value="Plexin repeat"/>
    <property type="match status" value="2"/>
</dbReference>
<keyword evidence="10 17" id="KW-1133">Transmembrane helix</keyword>
<organism evidence="19 20">
    <name type="scientific">Anopheles albimanus</name>
    <name type="common">New world malaria mosquito</name>
    <dbReference type="NCBI Taxonomy" id="7167"/>
    <lineage>
        <taxon>Eukaryota</taxon>
        <taxon>Metazoa</taxon>
        <taxon>Ecdysozoa</taxon>
        <taxon>Arthropoda</taxon>
        <taxon>Hexapoda</taxon>
        <taxon>Insecta</taxon>
        <taxon>Pterygota</taxon>
        <taxon>Neoptera</taxon>
        <taxon>Endopterygota</taxon>
        <taxon>Diptera</taxon>
        <taxon>Nematocera</taxon>
        <taxon>Culicoidea</taxon>
        <taxon>Culicidae</taxon>
        <taxon>Anophelinae</taxon>
        <taxon>Anopheles</taxon>
    </lineage>
</organism>
<dbReference type="FunFam" id="2.60.40.10:FF:000868">
    <property type="entry name" value="Plexin D1"/>
    <property type="match status" value="1"/>
</dbReference>
<evidence type="ECO:0000256" key="5">
    <source>
        <dbReference type="ARBA" id="ARBA00022692"/>
    </source>
</evidence>
<dbReference type="SMART" id="SM00630">
    <property type="entry name" value="Sema"/>
    <property type="match status" value="1"/>
</dbReference>
<dbReference type="GO" id="GO:0097374">
    <property type="term" value="P:sensory neuron axon guidance"/>
    <property type="evidence" value="ECO:0007669"/>
    <property type="project" value="TreeGrafter"/>
</dbReference>
<dbReference type="InterPro" id="IPR046800">
    <property type="entry name" value="Plexin_RBD"/>
</dbReference>
<sequence length="2232" mass="245951">MSSSSSSMFLLLLRLILLRCMVSGMLPPLDAVLKAKQSSQSTATAAASTLVTASDALHHHTARHSPLDDIVARYRLPVNGSATTHRFTHLTYDPSRRTFYAGATNRILQLSENLTLLREAITGPKLDSAQCHAAGCPQDETLEGVQETDNHNKVLLYNRDGDTLIACGSVHQGACEIYYLGGRFPDSVKPIEVALAANDEHSSTYAFIGPSRYQSWKREDIMYVGTTFTNVGDYRHDVPAISSRRLDDLTYAEFSIQQSNINIDVKYRDHFLVNYVYGFNSSEYAYFVLVQKKSHLADEAGFVTRLARICVNDPNYDSYTEVTITCMANGTDYNILRDAKLAQAGQKLSADMGIKRDDFLLVAVFSPAKEITDEPQNRSAICMYSLKDIEEVFNENIHCTVSGLVSLFSSPIVITNTALCLCLPHTACFNGTIKDRNLGYISGTINDGKCPVAGSLGNIFSFCHVGLKISGVTPVIASAKFGFGEGVALTSIAVTNIGPHTLAFVGSNDGWIRKVLLSGREAGEYERLPVDGDGMAILPDTMFAPSNDHLYVLSERSVIKMKVEHCGTFGNCSACLESRDPYCGWCSLEKRCTVRTACQKDTSAARWLSIGTGQQCIDFEMVAPDRLPIGQMSVVRLVIKTLPELPHNAQYRCVFGNATPIDANVTKEGLLCPSPPVNERPTIGDGQDHVLVPLSVRSSETNKDFVSRSFAFYDCTRHDTCRKCLVSNWGCHWCIYDNRCAFNTSSCRNSANIVQSEAACPRLRQRAGPILLPNKVPKEIRLEIENLPRPQSAHTGFLCTVNIEGAHMVLPARVEANKYIVCEKTLYSYEAATNEYEATVDVNWNRNHYIDTVTVVLYKCEILGSHRDHADCSLCVTRDPKYQCTWCGQQCSFNETCSGDGGSGTMVQGRGRGSVGLAGGGAGGEAESGCPRPRIDLIKPLSGPIEGGTLVTIEGSNLGIREEDVRGRIHIGEVPCELERYEISVRIECRTGAVGTEMSAPVKVGNEAGYTMSSVEFRYRDVRLEGLSPTMGPQSGGTKLAIIGRHLNVGTAAVAYLDDYECRINRTQASSSRLTCVTSAARSPEHIRILTLRIDGANRTLACSTGNTIEGQQQQQQQRQRAYGASSSAAGTYHSRYETCSVYNYTVDPKIMQIKPLKSFLSGGRMMTVHGTNLDAIQMPEIEVYLNDERLNRSTCVVLNSNQMECPSPSVREAWTAVQQQQLLLRNFSATAGGNNEFTQKLLASLVSADGRPALQQQQTGIAPSAMPVLLSSQQYPLAAAAAVAPTPMSGTTSSSPAAAAYLPSDQQLQLLLQINFLMDNVMSVRNLPKHFQNLRSSMVYVEDPVYQAFPSAVKLYKGDTLVIEGEHLNAASDETDVNVTIGTAQCNVTSLAPTQLVCTPPLEQPAPTDENGVPTAKDLPLVVVRVGRNLRFPIGFLKYDLIKPYAFSHILFGVIVSGIFFVFSLLIILLIYRRKSTQAEREYKRIQIQMDTLESNVRMECKQAFAELQTDMTDLTADLESAGTPTLDLVNYVMKVFFPGVSDHPVLLVNGAKPASLHHPHHHHPHHHPGHHHAPHPHQRTNYDQAMVMFEQLINNRVFLLLFIDTLEAQKTFSIRDKVNVASLLMIVLMNQMDYVTDILKSLLLRLIEKSVMTKHPQLMLRRTESVVEKMLTNYMALCMYDYLRNYAGNSLFLLYKAIKHQIEKGLVDAVTHDARYSLSEERLLREQIAHSIVSLHIIQDDLDEKVQCKVLDCDTISQVKGKILDALFKNTPFSLRPSVHDLDLEWRHGRGGHLVLRDEDVTTKTVHGWKRLNTLAHYGVKESAVMSLVARPHDGYNTPGRHIFPYCYYINNPPAPTAANNHPHHLSSSSSPLAPGPGSGSGLSGTGTLIGAGAGGGGVGAGPHNTDTLLAGSASHHHHHHHHLHNAQQQHQQQQQQQQQQQSSSVGVFHLVKPMDDRFSTLSSYEQHGCSSSGGPGGAGGGAGGPHGGVLYGAGPGGGSHHKAIPEIFLTRLLATKGTIQKFVDDLFATILTVNEALPPAVKWLYDLLDAAARHHGIQDPEVLHAWKSNGLPLRFWVNFIKNPDFIFDIHKTPSVDVCLSVIAQTFMDACSTTEYRLGKDSPSNKLLFAKDLPQYREMVSNFYADIAMMPQISDQEMRSAMQRLSIHQQQFDTMAALKELYIYVSKYRLQIKEVLEMDLAASKCHLAHKLDLIAATLEDDECKTIDYYE</sequence>
<evidence type="ECO:0000313" key="19">
    <source>
        <dbReference type="EnsemblMetazoa" id="AALB010783-PA"/>
    </source>
</evidence>
<dbReference type="STRING" id="7167.A0A182FW48"/>
<feature type="compositionally biased region" description="Basic residues" evidence="16">
    <location>
        <begin position="1917"/>
        <end position="1927"/>
    </location>
</feature>
<keyword evidence="13" id="KW-0675">Receptor</keyword>
<proteinExistence type="inferred from homology"/>
<dbReference type="Gene3D" id="2.60.40.10">
    <property type="entry name" value="Immunoglobulins"/>
    <property type="match status" value="6"/>
</dbReference>
<evidence type="ECO:0000256" key="10">
    <source>
        <dbReference type="ARBA" id="ARBA00022989"/>
    </source>
</evidence>
<dbReference type="Pfam" id="PF01403">
    <property type="entry name" value="Sema"/>
    <property type="match status" value="1"/>
</dbReference>
<dbReference type="InterPro" id="IPR031148">
    <property type="entry name" value="Plexin"/>
</dbReference>
<keyword evidence="14" id="KW-0325">Glycoprotein</keyword>
<dbReference type="GO" id="GO:0005886">
    <property type="term" value="C:plasma membrane"/>
    <property type="evidence" value="ECO:0007669"/>
    <property type="project" value="UniProtKB-SubCell"/>
</dbReference>
<evidence type="ECO:0000256" key="14">
    <source>
        <dbReference type="ARBA" id="ARBA00023180"/>
    </source>
</evidence>
<keyword evidence="7" id="KW-0677">Repeat</keyword>
<evidence type="ECO:0000256" key="12">
    <source>
        <dbReference type="ARBA" id="ARBA00023157"/>
    </source>
</evidence>
<keyword evidence="3" id="KW-0217">Developmental protein</keyword>
<evidence type="ECO:0000256" key="8">
    <source>
        <dbReference type="ARBA" id="ARBA00022782"/>
    </source>
</evidence>
<dbReference type="Pfam" id="PF08337">
    <property type="entry name" value="Plexin_cytopl"/>
    <property type="match status" value="1"/>
</dbReference>
<dbReference type="Pfam" id="PF01833">
    <property type="entry name" value="TIG"/>
    <property type="match status" value="4"/>
</dbReference>
<reference evidence="19 20" key="1">
    <citation type="journal article" date="2017" name="G3 (Bethesda)">
        <title>The Physical Genome Mapping of Anopheles albimanus Corrected Scaffold Misassemblies and Identified Interarm Rearrangements in Genus Anopheles.</title>
        <authorList>
            <person name="Artemov G.N."/>
            <person name="Peery A.N."/>
            <person name="Jiang X."/>
            <person name="Tu Z."/>
            <person name="Stegniy V.N."/>
            <person name="Sharakhova M.V."/>
            <person name="Sharakhov I.V."/>
        </authorList>
    </citation>
    <scope>NUCLEOTIDE SEQUENCE [LARGE SCALE GENOMIC DNA]</scope>
    <source>
        <strain evidence="19 20">ALBI9_A</strain>
    </source>
</reference>
<dbReference type="FunFam" id="3.10.20.90:FF:000213">
    <property type="entry name" value="Plexin A4, B"/>
    <property type="match status" value="1"/>
</dbReference>
<evidence type="ECO:0000256" key="6">
    <source>
        <dbReference type="ARBA" id="ARBA00022729"/>
    </source>
</evidence>
<dbReference type="GO" id="GO:0050772">
    <property type="term" value="P:positive regulation of axonogenesis"/>
    <property type="evidence" value="ECO:0007669"/>
    <property type="project" value="TreeGrafter"/>
</dbReference>
<dbReference type="SMART" id="SM00423">
    <property type="entry name" value="PSI"/>
    <property type="match status" value="3"/>
</dbReference>
<keyword evidence="5 17" id="KW-0812">Transmembrane</keyword>
<dbReference type="InterPro" id="IPR016201">
    <property type="entry name" value="PSI"/>
</dbReference>
<evidence type="ECO:0000256" key="17">
    <source>
        <dbReference type="SAM" id="Phobius"/>
    </source>
</evidence>
<feature type="signal peptide" evidence="18">
    <location>
        <begin position="1"/>
        <end position="24"/>
    </location>
</feature>
<dbReference type="SUPFAM" id="SSF48350">
    <property type="entry name" value="GTPase activation domain, GAP"/>
    <property type="match status" value="1"/>
</dbReference>
<evidence type="ECO:0000256" key="1">
    <source>
        <dbReference type="ARBA" id="ARBA00004251"/>
    </source>
</evidence>
<protein>
    <submittedName>
        <fullName evidence="19">Uncharacterized protein</fullName>
    </submittedName>
</protein>
<dbReference type="InterPro" id="IPR013548">
    <property type="entry name" value="Plexin_cytoplasmic_RasGAP_dom"/>
</dbReference>
<dbReference type="InterPro" id="IPR036352">
    <property type="entry name" value="Semap_dom_sf"/>
</dbReference>
<dbReference type="InterPro" id="IPR002909">
    <property type="entry name" value="IPT_dom"/>
</dbReference>
<dbReference type="Proteomes" id="UP000069272">
    <property type="component" value="Chromosome 3R"/>
</dbReference>
<feature type="region of interest" description="Disordered" evidence="16">
    <location>
        <begin position="1861"/>
        <end position="1947"/>
    </location>
</feature>
<evidence type="ECO:0000256" key="3">
    <source>
        <dbReference type="ARBA" id="ARBA00022473"/>
    </source>
</evidence>
<dbReference type="SUPFAM" id="SSF81296">
    <property type="entry name" value="E set domains"/>
    <property type="match status" value="3"/>
</dbReference>
<evidence type="ECO:0000256" key="7">
    <source>
        <dbReference type="ARBA" id="ARBA00022737"/>
    </source>
</evidence>
<dbReference type="InterPro" id="IPR013783">
    <property type="entry name" value="Ig-like_fold"/>
</dbReference>
<evidence type="ECO:0000256" key="13">
    <source>
        <dbReference type="ARBA" id="ARBA00023170"/>
    </source>
</evidence>
<dbReference type="VEuPathDB" id="VectorBase:AALB20_036094"/>
<dbReference type="CDD" id="cd01180">
    <property type="entry name" value="IPT_plexin_repeat1"/>
    <property type="match status" value="1"/>
</dbReference>
<feature type="compositionally biased region" description="Low complexity" evidence="16">
    <location>
        <begin position="1928"/>
        <end position="1944"/>
    </location>
</feature>
<dbReference type="GO" id="GO:0017154">
    <property type="term" value="F:semaphorin receptor activity"/>
    <property type="evidence" value="ECO:0007669"/>
    <property type="project" value="InterPro"/>
</dbReference>
<feature type="chain" id="PRO_5044016833" evidence="18">
    <location>
        <begin position="25"/>
        <end position="2232"/>
    </location>
</feature>
<keyword evidence="4" id="KW-1003">Cell membrane</keyword>
<feature type="compositionally biased region" description="Gly residues" evidence="16">
    <location>
        <begin position="1974"/>
        <end position="1984"/>
    </location>
</feature>
<dbReference type="PANTHER" id="PTHR22625:SF44">
    <property type="entry name" value="PLEXIN-B"/>
    <property type="match status" value="1"/>
</dbReference>
<dbReference type="GO" id="GO:0007162">
    <property type="term" value="P:negative regulation of cell adhesion"/>
    <property type="evidence" value="ECO:0007669"/>
    <property type="project" value="TreeGrafter"/>
</dbReference>
<dbReference type="GO" id="GO:0030334">
    <property type="term" value="P:regulation of cell migration"/>
    <property type="evidence" value="ECO:0007669"/>
    <property type="project" value="TreeGrafter"/>
</dbReference>
<keyword evidence="8" id="KW-0221">Differentiation</keyword>
<dbReference type="Pfam" id="PF17960">
    <property type="entry name" value="TIG_plexin"/>
    <property type="match status" value="1"/>
</dbReference>
<evidence type="ECO:0000256" key="4">
    <source>
        <dbReference type="ARBA" id="ARBA00022475"/>
    </source>
</evidence>
<evidence type="ECO:0000256" key="16">
    <source>
        <dbReference type="SAM" id="MobiDB-lite"/>
    </source>
</evidence>
<keyword evidence="9" id="KW-0524">Neurogenesis</keyword>
<feature type="compositionally biased region" description="Gly residues" evidence="16">
    <location>
        <begin position="1879"/>
        <end position="1903"/>
    </location>
</feature>
<evidence type="ECO:0000256" key="11">
    <source>
        <dbReference type="ARBA" id="ARBA00023136"/>
    </source>
</evidence>
<comment type="subcellular location">
    <subcellularLocation>
        <location evidence="1">Cell membrane</location>
        <topology evidence="1">Single-pass type I membrane protein</topology>
    </subcellularLocation>
</comment>
<dbReference type="VEuPathDB" id="VectorBase:AALB010783"/>
<dbReference type="FunFam" id="2.60.40.10:FF:000728">
    <property type="entry name" value="Plexin D1"/>
    <property type="match status" value="1"/>
</dbReference>
<feature type="transmembrane region" description="Helical" evidence="17">
    <location>
        <begin position="1451"/>
        <end position="1473"/>
    </location>
</feature>
<dbReference type="InterPro" id="IPR002165">
    <property type="entry name" value="Plexin_repeat"/>
</dbReference>
<keyword evidence="12" id="KW-1015">Disulfide bond</keyword>
<accession>A0A182FW48</accession>
<comment type="caution">
    <text evidence="15">Lacks conserved residue(s) required for the propagation of feature annotation.</text>
</comment>
<dbReference type="InterPro" id="IPR014756">
    <property type="entry name" value="Ig_E-set"/>
</dbReference>